<evidence type="ECO:0000256" key="1">
    <source>
        <dbReference type="SAM" id="SignalP"/>
    </source>
</evidence>
<dbReference type="Proteomes" id="UP000292958">
    <property type="component" value="Unassembled WGS sequence"/>
</dbReference>
<dbReference type="EMBL" id="SHKW01000002">
    <property type="protein sequence ID" value="RZU35461.1"/>
    <property type="molecule type" value="Genomic_DNA"/>
</dbReference>
<proteinExistence type="predicted"/>
<gene>
    <name evidence="2" type="ORF">BDD14_5511</name>
</gene>
<accession>A0A4Q7YG61</accession>
<dbReference type="AlphaFoldDB" id="A0A4Q7YG61"/>
<organism evidence="2 3">
    <name type="scientific">Edaphobacter modestus</name>
    <dbReference type="NCBI Taxonomy" id="388466"/>
    <lineage>
        <taxon>Bacteria</taxon>
        <taxon>Pseudomonadati</taxon>
        <taxon>Acidobacteriota</taxon>
        <taxon>Terriglobia</taxon>
        <taxon>Terriglobales</taxon>
        <taxon>Acidobacteriaceae</taxon>
        <taxon>Edaphobacter</taxon>
    </lineage>
</organism>
<name>A0A4Q7YG61_9BACT</name>
<evidence type="ECO:0000313" key="2">
    <source>
        <dbReference type="EMBL" id="RZU35461.1"/>
    </source>
</evidence>
<protein>
    <submittedName>
        <fullName evidence="2">Uncharacterized protein</fullName>
    </submittedName>
</protein>
<feature type="signal peptide" evidence="1">
    <location>
        <begin position="1"/>
        <end position="21"/>
    </location>
</feature>
<dbReference type="RefSeq" id="WP_130423735.1">
    <property type="nucleotide sequence ID" value="NZ_SHKW01000002.1"/>
</dbReference>
<feature type="chain" id="PRO_5020648434" evidence="1">
    <location>
        <begin position="22"/>
        <end position="294"/>
    </location>
</feature>
<reference evidence="2 3" key="1">
    <citation type="submission" date="2019-02" db="EMBL/GenBank/DDBJ databases">
        <title>Genomic Encyclopedia of Archaeal and Bacterial Type Strains, Phase II (KMG-II): from individual species to whole genera.</title>
        <authorList>
            <person name="Goeker M."/>
        </authorList>
    </citation>
    <scope>NUCLEOTIDE SEQUENCE [LARGE SCALE GENOMIC DNA]</scope>
    <source>
        <strain evidence="2 3">DSM 18101</strain>
    </source>
</reference>
<evidence type="ECO:0000313" key="3">
    <source>
        <dbReference type="Proteomes" id="UP000292958"/>
    </source>
</evidence>
<keyword evidence="1" id="KW-0732">Signal</keyword>
<keyword evidence="3" id="KW-1185">Reference proteome</keyword>
<sequence>MLRWIPLVFTVILISGAPTIAAQQAATEAGTLQRRYAEGAVSHYLMTGNNDGWQYTIHATDVVKRDANGRFYEETGWSGLTSNAQQTLTPASLALRQTVSLDDPVSYLKVPNLANVQPLLIGPITDTLTIYSDLLLAMRAKLVHPAQTAYVSHTTPNSWTDGQRILLGQDVVDFSLKVETVDPVQQTETLLIQHVPPPALHIQVPAKWMQEATSTKPNNFVQVSKQDDGFTVEMGKETFDVRLLVDTRHGHILSAAMHNPVELTTRTCTDRELTQRGPEASKTILREITWKLVP</sequence>
<comment type="caution">
    <text evidence="2">The sequence shown here is derived from an EMBL/GenBank/DDBJ whole genome shotgun (WGS) entry which is preliminary data.</text>
</comment>
<dbReference type="OrthoDB" id="116557at2"/>